<dbReference type="EMBL" id="DF196793">
    <property type="protein sequence ID" value="GAC77728.1"/>
    <property type="molecule type" value="Genomic_DNA"/>
</dbReference>
<feature type="transmembrane region" description="Helical" evidence="1">
    <location>
        <begin position="29"/>
        <end position="57"/>
    </location>
</feature>
<feature type="transmembrane region" description="Helical" evidence="1">
    <location>
        <begin position="578"/>
        <end position="597"/>
    </location>
</feature>
<evidence type="ECO:0000313" key="3">
    <source>
        <dbReference type="Proteomes" id="UP000011976"/>
    </source>
</evidence>
<keyword evidence="1" id="KW-0472">Membrane</keyword>
<accession>M9MH94</accession>
<sequence>MDAEQQEPLVFHESSIPVDGAAKKRSGGGGLHCCAVTAVVLLTLLGGAVVLGIGYLARQIIKDTMYPTRHHALASHHAQRFNASQVHPLIDARSTFHMHATVWQDVTDLLAHGGSLPERDTPWELVETVPPKRSGLLSLDNYTRTEAIVYEGQIGGDLTLADEVHTSIPLRVPIAPLYTPNLGPSSLRATFSLSVPEHEASELGTFRNVSYIFGSGQPMLPRRKDATLRPAESDLNTALADVGVSTPLLELVPSPWFRANANGDPMASTINMDRASAMFSAHPAQLRFLHPVISADTQPEGMPELLGYRGNIMVPHVRTRSRIGIVRSVDVFENATYQAQHFSAQVGAAHACSTRVGGVCERAYRQHPFETMLTFAPEAGKEAHYYAPVLTQMHLLGTAHSKRRIPKHVPLPGEPLALALRSNASAQCEIPPVGLDDKREYMEFDWSIYLSAHQVARASLAESASTTFYRPRPAPLAEGEEGDKEIVANIIADMGMATSMDRFMTGDRYHASDRPGRLVASSLATLVWNEFADPILLFVYWYTRATSTGLWIEAQWAHVLLHVGGFIVWLLRPVFADAKFSVVELFFYLLGLVYLVYQVPTILHLERPPKFSVAKWWKRNPLAFRRRRLTRHERSSIAVAQSINKSPFYLIFALIVVFQIATDDRVLHWASHDECFIDDALGTQQAGTSSTLQAAFIVFAAIGASLKHSGELAQAWFNYRNKTYAGTFKITAVMQPVVAAALYATLYAERLSKHTSNSYPLGPHAILEVAVPAILAAQAIVYPGIKQVKDKDDDSQ</sequence>
<protein>
    <submittedName>
        <fullName evidence="2">Uncharacterized protein</fullName>
    </submittedName>
</protein>
<evidence type="ECO:0000313" key="2">
    <source>
        <dbReference type="EMBL" id="GAC77728.1"/>
    </source>
</evidence>
<dbReference type="Proteomes" id="UP000011976">
    <property type="component" value="Unassembled WGS sequence"/>
</dbReference>
<feature type="transmembrane region" description="Helical" evidence="1">
    <location>
        <begin position="554"/>
        <end position="571"/>
    </location>
</feature>
<reference evidence="3" key="1">
    <citation type="journal article" date="2013" name="Genome Announc.">
        <title>Genome sequence of the basidiomycetous yeast Pseudozyma antarctica T-34, a producer of the glycolipid biosurfactants mannosylerythritol lipids.</title>
        <authorList>
            <person name="Morita T."/>
            <person name="Koike H."/>
            <person name="Koyama Y."/>
            <person name="Hagiwara H."/>
            <person name="Ito E."/>
            <person name="Fukuoka T."/>
            <person name="Imura T."/>
            <person name="Machida M."/>
            <person name="Kitamoto D."/>
        </authorList>
    </citation>
    <scope>NUCLEOTIDE SEQUENCE [LARGE SCALE GENOMIC DNA]</scope>
    <source>
        <strain evidence="3">T-34</strain>
    </source>
</reference>
<keyword evidence="1" id="KW-0812">Transmembrane</keyword>
<gene>
    <name evidence="2" type="ORF">PANT_27c00091</name>
</gene>
<dbReference type="OrthoDB" id="2548253at2759"/>
<organism evidence="2 3">
    <name type="scientific">Pseudozyma antarctica (strain T-34)</name>
    <name type="common">Yeast</name>
    <name type="synonym">Candida antarctica</name>
    <dbReference type="NCBI Taxonomy" id="1151754"/>
    <lineage>
        <taxon>Eukaryota</taxon>
        <taxon>Fungi</taxon>
        <taxon>Dikarya</taxon>
        <taxon>Basidiomycota</taxon>
        <taxon>Ustilaginomycotina</taxon>
        <taxon>Ustilaginomycetes</taxon>
        <taxon>Ustilaginales</taxon>
        <taxon>Ustilaginaceae</taxon>
        <taxon>Moesziomyces</taxon>
    </lineage>
</organism>
<dbReference type="AlphaFoldDB" id="M9MH94"/>
<proteinExistence type="predicted"/>
<keyword evidence="1" id="KW-1133">Transmembrane helix</keyword>
<name>M9MH94_PSEA3</name>
<evidence type="ECO:0000256" key="1">
    <source>
        <dbReference type="SAM" id="Phobius"/>
    </source>
</evidence>